<proteinExistence type="predicted"/>
<evidence type="ECO:0000259" key="3">
    <source>
        <dbReference type="PROSITE" id="PS50883"/>
    </source>
</evidence>
<dbReference type="InterPro" id="IPR043128">
    <property type="entry name" value="Rev_trsase/Diguanyl_cyclase"/>
</dbReference>
<dbReference type="SMART" id="SM00052">
    <property type="entry name" value="EAL"/>
    <property type="match status" value="1"/>
</dbReference>
<dbReference type="InterPro" id="IPR052155">
    <property type="entry name" value="Biofilm_reg_signaling"/>
</dbReference>
<dbReference type="InterPro" id="IPR000160">
    <property type="entry name" value="GGDEF_dom"/>
</dbReference>
<dbReference type="InterPro" id="IPR000014">
    <property type="entry name" value="PAS"/>
</dbReference>
<feature type="domain" description="GGDEF" evidence="4">
    <location>
        <begin position="398"/>
        <end position="531"/>
    </location>
</feature>
<accession>A0A6J4SQ84</accession>
<reference evidence="5" key="1">
    <citation type="submission" date="2020-02" db="EMBL/GenBank/DDBJ databases">
        <authorList>
            <person name="Meier V. D."/>
        </authorList>
    </citation>
    <scope>NUCLEOTIDE SEQUENCE</scope>
    <source>
        <strain evidence="5">AVDCRST_MAG31</strain>
    </source>
</reference>
<evidence type="ECO:0000256" key="1">
    <source>
        <dbReference type="SAM" id="Phobius"/>
    </source>
</evidence>
<dbReference type="PANTHER" id="PTHR44757:SF2">
    <property type="entry name" value="BIOFILM ARCHITECTURE MAINTENANCE PROTEIN MBAA"/>
    <property type="match status" value="1"/>
</dbReference>
<dbReference type="SUPFAM" id="SSF55785">
    <property type="entry name" value="PYP-like sensor domain (PAS domain)"/>
    <property type="match status" value="1"/>
</dbReference>
<dbReference type="Gene3D" id="3.30.70.270">
    <property type="match status" value="1"/>
</dbReference>
<keyword evidence="1" id="KW-0812">Transmembrane</keyword>
<protein>
    <submittedName>
        <fullName evidence="5">Diguanylate cyclase/phosphodiesterase (GGDEF &amp; EAL domains) with PAS/PAC sensor(S)</fullName>
    </submittedName>
</protein>
<evidence type="ECO:0000313" key="5">
    <source>
        <dbReference type="EMBL" id="CAA9502034.1"/>
    </source>
</evidence>
<feature type="domain" description="EAL" evidence="3">
    <location>
        <begin position="540"/>
        <end position="790"/>
    </location>
</feature>
<dbReference type="GO" id="GO:0003824">
    <property type="term" value="F:catalytic activity"/>
    <property type="evidence" value="ECO:0007669"/>
    <property type="project" value="UniProtKB-ARBA"/>
</dbReference>
<dbReference type="SUPFAM" id="SSF141868">
    <property type="entry name" value="EAL domain-like"/>
    <property type="match status" value="1"/>
</dbReference>
<dbReference type="SMART" id="SM00267">
    <property type="entry name" value="GGDEF"/>
    <property type="match status" value="1"/>
</dbReference>
<dbReference type="Gene3D" id="3.20.20.450">
    <property type="entry name" value="EAL domain"/>
    <property type="match status" value="1"/>
</dbReference>
<gene>
    <name evidence="5" type="ORF">AVDCRST_MAG31-445</name>
</gene>
<dbReference type="SUPFAM" id="SSF55073">
    <property type="entry name" value="Nucleotide cyclase"/>
    <property type="match status" value="1"/>
</dbReference>
<dbReference type="InterPro" id="IPR035919">
    <property type="entry name" value="EAL_sf"/>
</dbReference>
<dbReference type="EMBL" id="CADCWA010000031">
    <property type="protein sequence ID" value="CAA9502034.1"/>
    <property type="molecule type" value="Genomic_DNA"/>
</dbReference>
<dbReference type="Pfam" id="PF00990">
    <property type="entry name" value="GGDEF"/>
    <property type="match status" value="1"/>
</dbReference>
<organism evidence="5">
    <name type="scientific">uncultured Sphingomonas sp</name>
    <dbReference type="NCBI Taxonomy" id="158754"/>
    <lineage>
        <taxon>Bacteria</taxon>
        <taxon>Pseudomonadati</taxon>
        <taxon>Pseudomonadota</taxon>
        <taxon>Alphaproteobacteria</taxon>
        <taxon>Sphingomonadales</taxon>
        <taxon>Sphingomonadaceae</taxon>
        <taxon>Sphingomonas</taxon>
        <taxon>environmental samples</taxon>
    </lineage>
</organism>
<dbReference type="PROSITE" id="PS50887">
    <property type="entry name" value="GGDEF"/>
    <property type="match status" value="1"/>
</dbReference>
<dbReference type="Pfam" id="PF00563">
    <property type="entry name" value="EAL"/>
    <property type="match status" value="1"/>
</dbReference>
<dbReference type="SMART" id="SM00091">
    <property type="entry name" value="PAS"/>
    <property type="match status" value="1"/>
</dbReference>
<dbReference type="FunFam" id="3.30.70.270:FF:000001">
    <property type="entry name" value="Diguanylate cyclase domain protein"/>
    <property type="match status" value="1"/>
</dbReference>
<evidence type="ECO:0000259" key="2">
    <source>
        <dbReference type="PROSITE" id="PS50112"/>
    </source>
</evidence>
<evidence type="ECO:0000259" key="4">
    <source>
        <dbReference type="PROSITE" id="PS50887"/>
    </source>
</evidence>
<dbReference type="Pfam" id="PF12860">
    <property type="entry name" value="PAS_7"/>
    <property type="match status" value="1"/>
</dbReference>
<feature type="transmembrane region" description="Helical" evidence="1">
    <location>
        <begin position="196"/>
        <end position="218"/>
    </location>
</feature>
<dbReference type="NCBIfam" id="TIGR00229">
    <property type="entry name" value="sensory_box"/>
    <property type="match status" value="1"/>
</dbReference>
<dbReference type="AlphaFoldDB" id="A0A6J4SQ84"/>
<keyword evidence="1" id="KW-0472">Membrane</keyword>
<dbReference type="InterPro" id="IPR035965">
    <property type="entry name" value="PAS-like_dom_sf"/>
</dbReference>
<dbReference type="CDD" id="cd01948">
    <property type="entry name" value="EAL"/>
    <property type="match status" value="1"/>
</dbReference>
<dbReference type="RefSeq" id="WP_294167824.1">
    <property type="nucleotide sequence ID" value="NZ_CADCWA010000031.1"/>
</dbReference>
<sequence length="799" mass="87206">MASRVGAVRAWLTGRVHGERRNGVAVRLFGLPLVGFAALFVVAATYTSVLIVERQDTLRQVSRYNVAWVAGQAVAELAKLQQQIAAFSGPDGHTGKEQVELRLDILANRVGLLRRGEVRDLIGRDPELVRTIDELEAAVAAAEPLVERLEQPGSYRALQAVLGPLEPKLARLASAANALGGDHVAEDQRELSRLHWIFSGILLGLIFCGLSLVGLLLLHNRVLRRTHAALLARTAELDLQNERFDAALNNMSQALCMVDGERRLIVCNRRYMDMFGLSPAQVAPRTPMSDILAAIASAGRPSAELAAVIHEEQEALVRQRLPSNFVSEHADGGAVSVCHRPMPGGGWVATYEDVTERRRAEARIAHMAHHDALTGLPNRLLLRERLEQELAALERVDGRLAVLCIDLDHFKDVNDTLGHPAGDALLQAVAERLRRSLRDVDTVARLSGDEFAVLVPASGSIEGIRALAERLLRAIGEPYRIVGHQVVANASLGIALAPADGARADDLLKNADMALYEAKGDGRGVIRFFERAMQERLQTRRKMEMDLRRALARREFEVFYQPIYDLEADRVGGFEALIRWRHPELGLVPPAEFIPVAEDSGLIVPIGEWVLRQACAEAGNWPGHLGLAVNLSPVQFRSPTLIDAVADALSAGGIAASRLEFEVTESLLLQQNDAVLATLHRLRGLGLRIALDDFGTGYSSLSYLRSFPFGKIKIDRSFVREMAERQDCASIVGCILGLAASLGMRTTAEGVETEEQLLQLRRTSCTEVQGYYIGRPMPAAEALAMLACDGGRVPARTAG</sequence>
<feature type="transmembrane region" description="Helical" evidence="1">
    <location>
        <begin position="29"/>
        <end position="52"/>
    </location>
</feature>
<name>A0A6J4SQ84_9SPHN</name>
<keyword evidence="1" id="KW-1133">Transmembrane helix</keyword>
<dbReference type="NCBIfam" id="TIGR00254">
    <property type="entry name" value="GGDEF"/>
    <property type="match status" value="1"/>
</dbReference>
<dbReference type="PROSITE" id="PS50883">
    <property type="entry name" value="EAL"/>
    <property type="match status" value="1"/>
</dbReference>
<dbReference type="Gene3D" id="3.30.450.20">
    <property type="entry name" value="PAS domain"/>
    <property type="match status" value="1"/>
</dbReference>
<dbReference type="CDD" id="cd01949">
    <property type="entry name" value="GGDEF"/>
    <property type="match status" value="1"/>
</dbReference>
<dbReference type="InterPro" id="IPR001633">
    <property type="entry name" value="EAL_dom"/>
</dbReference>
<feature type="domain" description="PAS" evidence="2">
    <location>
        <begin position="240"/>
        <end position="292"/>
    </location>
</feature>
<dbReference type="PANTHER" id="PTHR44757">
    <property type="entry name" value="DIGUANYLATE CYCLASE DGCP"/>
    <property type="match status" value="1"/>
</dbReference>
<dbReference type="InterPro" id="IPR029787">
    <property type="entry name" value="Nucleotide_cyclase"/>
</dbReference>
<dbReference type="PROSITE" id="PS50112">
    <property type="entry name" value="PAS"/>
    <property type="match status" value="1"/>
</dbReference>